<evidence type="ECO:0000313" key="3">
    <source>
        <dbReference type="Proteomes" id="UP000183685"/>
    </source>
</evidence>
<sequence>MADYGPTIYTVDPAHPFVDALAAGLIDRAGRDPAKLADMTVLVPNRRAGRSLREAFLRQLGQKPTLLPAMRPIGDVDEDEITFLGAGLGLDPSALKPAIGGTRRQVLLMQQVMRWIALKGDRLAPAQGWRLAGELAKLMDSIDTEGLSFDGLKDLVPENLAHHWEDTLAFLKIVSEHWPAILEAEGAMNPAARRDAMLDMVAEAWSQRPPVGQVFAAGSTGSIPATAKLLSVVARMPNGAVILPGLDRDMPDSAWDAIDATHPQGVLKGLLVTMGANRHEVAHWPTSTLPTGPNRALLLRHALLPAQETDCWRGLGLAETADPFAGLTKLVAPTRREEADAIAVMMREVLEEPSKTAALVTPDRALARMVRASLSRWGIEVDDSGGDRVLNTLPGRFMGLLAAAAAEQFSPIALLALLQHPFVSVGLDRPAFLASLRRLDTFVLRGVRPAGGLKGLMARARVVARDAKAGFNDDDVATLDRVIKALEPLEQGLVEELPLDQLLRRHVGVAEALASTDAEPGEAILWKGEEGQALADALADLIQETAPVTGVATDGYAALFDELLAGVSVRPVWRQHPRLSIWGTLEARLQRADLMILGGLNEGTWPGEVKPEPWMNRPMRAEFGLPPLERRTGQAAHDFVQAASGGEVVLTRAEKVSGAPTVPSRWLFRIEALAGREVPSAGPYLDWAAQLDRSAVVTPCLPPRPTPPLEARPTKLSVTQVETWMRDPYGLYAYKVLGFRPLDPVDDRPNAATKGTLLHEALERFLLEDGPTRGEAGLARLMDVGRKVFEDVLTQPTVYAFWWPRFERIADWFVKNEAERAELFDVAAVESWAEAKLPGADFTLIAKADRIDRQRETGALTIIDYKTGNIPTRRRMEAGFAPQLPLEGWLAERGAFDGVDAAAVDDLVFWELKGGEPVQKQHRPVKDVPQIISDAEQGLSGLVKEFSKPTTPYLSNPRPKEAGYGDYDHLARVKEWRNADDPFGGGDNG</sequence>
<accession>A0A1G7E4V9</accession>
<dbReference type="GO" id="GO:0004386">
    <property type="term" value="F:helicase activity"/>
    <property type="evidence" value="ECO:0007669"/>
    <property type="project" value="UniProtKB-KW"/>
</dbReference>
<organism evidence="2 3">
    <name type="scientific">Kordiimonas lacus</name>
    <dbReference type="NCBI Taxonomy" id="637679"/>
    <lineage>
        <taxon>Bacteria</taxon>
        <taxon>Pseudomonadati</taxon>
        <taxon>Pseudomonadota</taxon>
        <taxon>Alphaproteobacteria</taxon>
        <taxon>Kordiimonadales</taxon>
        <taxon>Kordiimonadaceae</taxon>
        <taxon>Kordiimonas</taxon>
    </lineage>
</organism>
<evidence type="ECO:0000259" key="1">
    <source>
        <dbReference type="Pfam" id="PF12705"/>
    </source>
</evidence>
<dbReference type="SUPFAM" id="SSF52540">
    <property type="entry name" value="P-loop containing nucleoside triphosphate hydrolases"/>
    <property type="match status" value="1"/>
</dbReference>
<gene>
    <name evidence="2" type="ORF">SAMN04488071_3282</name>
</gene>
<keyword evidence="2" id="KW-0378">Hydrolase</keyword>
<dbReference type="NCBIfam" id="TIGR02786">
    <property type="entry name" value="addB_alphas"/>
    <property type="match status" value="1"/>
</dbReference>
<dbReference type="InterPro" id="IPR038726">
    <property type="entry name" value="PDDEXK_AddAB-type"/>
</dbReference>
<name>A0A1G7E4V9_9PROT</name>
<dbReference type="InterPro" id="IPR027417">
    <property type="entry name" value="P-loop_NTPase"/>
</dbReference>
<proteinExistence type="predicted"/>
<feature type="domain" description="PD-(D/E)XK endonuclease-like" evidence="1">
    <location>
        <begin position="716"/>
        <end position="945"/>
    </location>
</feature>
<dbReference type="Proteomes" id="UP000183685">
    <property type="component" value="Unassembled WGS sequence"/>
</dbReference>
<dbReference type="Pfam" id="PF12705">
    <property type="entry name" value="PDDEXK_1"/>
    <property type="match status" value="1"/>
</dbReference>
<evidence type="ECO:0000313" key="2">
    <source>
        <dbReference type="EMBL" id="SDE58629.1"/>
    </source>
</evidence>
<dbReference type="EMBL" id="FNAK01000008">
    <property type="protein sequence ID" value="SDE58629.1"/>
    <property type="molecule type" value="Genomic_DNA"/>
</dbReference>
<reference evidence="2 3" key="1">
    <citation type="submission" date="2016-10" db="EMBL/GenBank/DDBJ databases">
        <authorList>
            <person name="de Groot N.N."/>
        </authorList>
    </citation>
    <scope>NUCLEOTIDE SEQUENCE [LARGE SCALE GENOMIC DNA]</scope>
    <source>
        <strain evidence="2 3">CGMCC 1.9109</strain>
    </source>
</reference>
<dbReference type="AlphaFoldDB" id="A0A1G7E4V9"/>
<dbReference type="STRING" id="637679.GCA_001550055_00061"/>
<keyword evidence="2" id="KW-0347">Helicase</keyword>
<keyword evidence="3" id="KW-1185">Reference proteome</keyword>
<dbReference type="InterPro" id="IPR014153">
    <property type="entry name" value="Ds_break_AddB"/>
</dbReference>
<dbReference type="OrthoDB" id="9780606at2"/>
<dbReference type="RefSeq" id="WP_068301066.1">
    <property type="nucleotide sequence ID" value="NZ_FNAK01000008.1"/>
</dbReference>
<keyword evidence="2" id="KW-0067">ATP-binding</keyword>
<protein>
    <submittedName>
        <fullName evidence="2">ATP-dependent helicase/nuclease subunit B</fullName>
    </submittedName>
</protein>
<keyword evidence="2" id="KW-0547">Nucleotide-binding</keyword>